<dbReference type="Gene3D" id="1.10.10.10">
    <property type="entry name" value="Winged helix-like DNA-binding domain superfamily/Winged helix DNA-binding domain"/>
    <property type="match status" value="1"/>
</dbReference>
<dbReference type="OrthoDB" id="9028214at2"/>
<evidence type="ECO:0000256" key="1">
    <source>
        <dbReference type="ARBA" id="ARBA00023015"/>
    </source>
</evidence>
<dbReference type="GO" id="GO:0045892">
    <property type="term" value="P:negative regulation of DNA-templated transcription"/>
    <property type="evidence" value="ECO:0007669"/>
    <property type="project" value="TreeGrafter"/>
</dbReference>
<evidence type="ECO:0000313" key="5">
    <source>
        <dbReference type="EMBL" id="ROT97810.1"/>
    </source>
</evidence>
<evidence type="ECO:0000256" key="3">
    <source>
        <dbReference type="ARBA" id="ARBA00023163"/>
    </source>
</evidence>
<dbReference type="Proteomes" id="UP000268016">
    <property type="component" value="Unassembled WGS sequence"/>
</dbReference>
<dbReference type="SMART" id="SM00345">
    <property type="entry name" value="HTH_GNTR"/>
    <property type="match status" value="1"/>
</dbReference>
<accession>A0A3N2QRK4</accession>
<evidence type="ECO:0000259" key="4">
    <source>
        <dbReference type="PROSITE" id="PS50949"/>
    </source>
</evidence>
<evidence type="ECO:0000313" key="6">
    <source>
        <dbReference type="Proteomes" id="UP000268016"/>
    </source>
</evidence>
<dbReference type="SUPFAM" id="SSF46785">
    <property type="entry name" value="Winged helix' DNA-binding domain"/>
    <property type="match status" value="1"/>
</dbReference>
<dbReference type="InterPro" id="IPR050679">
    <property type="entry name" value="Bact_HTH_transcr_reg"/>
</dbReference>
<dbReference type="PANTHER" id="PTHR44846">
    <property type="entry name" value="MANNOSYL-D-GLYCERATE TRANSPORT/METABOLISM SYSTEM REPRESSOR MNGR-RELATED"/>
    <property type="match status" value="1"/>
</dbReference>
<name>A0A3N2QRK4_9RHOB</name>
<keyword evidence="1" id="KW-0805">Transcription regulation</keyword>
<sequence length="265" mass="30044">MAMNKLHTNATLADPEDLASAEPLYYRIAQDLLRSIRNGDYPVGSMLPPEVRLCEHYGASRFTVREALRWLTDHNLIDRRRGAGTTVKNAEPAPSFIYRLSSLSEMLKYPEDTYRENLVSTMVQVDPRLSDYIGSPVGHEWYRIGGLRRSDRSDLPICWSDIYILPEFAPLVAGETTSNEPVFQRIERERGVVIANAQIRIFASSIEGELARLLRVADGSPALTFVRRYLDESGRNFESTVTIHPEKRFEYALELHRDGAGGLQT</sequence>
<dbReference type="InterPro" id="IPR011663">
    <property type="entry name" value="UTRA"/>
</dbReference>
<keyword evidence="2" id="KW-0238">DNA-binding</keyword>
<keyword evidence="3" id="KW-0804">Transcription</keyword>
<dbReference type="PANTHER" id="PTHR44846:SF1">
    <property type="entry name" value="MANNOSYL-D-GLYCERATE TRANSPORT_METABOLISM SYSTEM REPRESSOR MNGR-RELATED"/>
    <property type="match status" value="1"/>
</dbReference>
<dbReference type="SUPFAM" id="SSF64288">
    <property type="entry name" value="Chorismate lyase-like"/>
    <property type="match status" value="1"/>
</dbReference>
<dbReference type="InterPro" id="IPR036390">
    <property type="entry name" value="WH_DNA-bd_sf"/>
</dbReference>
<proteinExistence type="predicted"/>
<dbReference type="PROSITE" id="PS50949">
    <property type="entry name" value="HTH_GNTR"/>
    <property type="match status" value="1"/>
</dbReference>
<dbReference type="AlphaFoldDB" id="A0A3N2QRK4"/>
<dbReference type="GO" id="GO:0003700">
    <property type="term" value="F:DNA-binding transcription factor activity"/>
    <property type="evidence" value="ECO:0007669"/>
    <property type="project" value="InterPro"/>
</dbReference>
<evidence type="ECO:0000256" key="2">
    <source>
        <dbReference type="ARBA" id="ARBA00023125"/>
    </source>
</evidence>
<keyword evidence="6" id="KW-1185">Reference proteome</keyword>
<dbReference type="EMBL" id="RDRB01000011">
    <property type="protein sequence ID" value="ROT97810.1"/>
    <property type="molecule type" value="Genomic_DNA"/>
</dbReference>
<organism evidence="5 6">
    <name type="scientific">Histidinibacterium lentulum</name>
    <dbReference type="NCBI Taxonomy" id="2480588"/>
    <lineage>
        <taxon>Bacteria</taxon>
        <taxon>Pseudomonadati</taxon>
        <taxon>Pseudomonadota</taxon>
        <taxon>Alphaproteobacteria</taxon>
        <taxon>Rhodobacterales</taxon>
        <taxon>Paracoccaceae</taxon>
        <taxon>Histidinibacterium</taxon>
    </lineage>
</organism>
<protein>
    <submittedName>
        <fullName evidence="5">GntR family transcriptional regulator</fullName>
    </submittedName>
</protein>
<dbReference type="Pfam" id="PF07702">
    <property type="entry name" value="UTRA"/>
    <property type="match status" value="1"/>
</dbReference>
<dbReference type="PRINTS" id="PR00035">
    <property type="entry name" value="HTHGNTR"/>
</dbReference>
<dbReference type="Pfam" id="PF00392">
    <property type="entry name" value="GntR"/>
    <property type="match status" value="1"/>
</dbReference>
<gene>
    <name evidence="5" type="ORF">EAT49_18595</name>
</gene>
<dbReference type="InterPro" id="IPR000524">
    <property type="entry name" value="Tscrpt_reg_HTH_GntR"/>
</dbReference>
<dbReference type="InterPro" id="IPR028978">
    <property type="entry name" value="Chorismate_lyase_/UTRA_dom_sf"/>
</dbReference>
<dbReference type="CDD" id="cd07377">
    <property type="entry name" value="WHTH_GntR"/>
    <property type="match status" value="1"/>
</dbReference>
<comment type="caution">
    <text evidence="5">The sequence shown here is derived from an EMBL/GenBank/DDBJ whole genome shotgun (WGS) entry which is preliminary data.</text>
</comment>
<dbReference type="InterPro" id="IPR036388">
    <property type="entry name" value="WH-like_DNA-bd_sf"/>
</dbReference>
<feature type="domain" description="HTH gntR-type" evidence="4">
    <location>
        <begin position="22"/>
        <end position="90"/>
    </location>
</feature>
<reference evidence="5 6" key="1">
    <citation type="submission" date="2018-10" db="EMBL/GenBank/DDBJ databases">
        <title>Histidinibacterium lentulum gen. nov., sp. nov., a marine bacterium from the culture broth of Picochlorum sp. 122.</title>
        <authorList>
            <person name="Wang G."/>
        </authorList>
    </citation>
    <scope>NUCLEOTIDE SEQUENCE [LARGE SCALE GENOMIC DNA]</scope>
    <source>
        <strain evidence="5 6">B17</strain>
    </source>
</reference>
<dbReference type="SMART" id="SM00866">
    <property type="entry name" value="UTRA"/>
    <property type="match status" value="1"/>
</dbReference>
<dbReference type="GO" id="GO:0003677">
    <property type="term" value="F:DNA binding"/>
    <property type="evidence" value="ECO:0007669"/>
    <property type="project" value="UniProtKB-KW"/>
</dbReference>
<dbReference type="Gene3D" id="3.40.1410.10">
    <property type="entry name" value="Chorismate lyase-like"/>
    <property type="match status" value="1"/>
</dbReference>